<evidence type="ECO:0000313" key="8">
    <source>
        <dbReference type="EMBL" id="QQQ20033.1"/>
    </source>
</evidence>
<feature type="domain" description="Histidine kinase" evidence="7">
    <location>
        <begin position="309"/>
        <end position="527"/>
    </location>
</feature>
<dbReference type="InterPro" id="IPR003594">
    <property type="entry name" value="HATPase_dom"/>
</dbReference>
<evidence type="ECO:0000256" key="5">
    <source>
        <dbReference type="ARBA" id="ARBA00022777"/>
    </source>
</evidence>
<comment type="catalytic activity">
    <reaction evidence="1">
        <text>ATP + protein L-histidine = ADP + protein N-phospho-L-histidine.</text>
        <dbReference type="EC" id="2.7.13.3"/>
    </reaction>
</comment>
<evidence type="ECO:0000256" key="6">
    <source>
        <dbReference type="SAM" id="Phobius"/>
    </source>
</evidence>
<feature type="transmembrane region" description="Helical" evidence="6">
    <location>
        <begin position="12"/>
        <end position="32"/>
    </location>
</feature>
<feature type="transmembrane region" description="Helical" evidence="6">
    <location>
        <begin position="109"/>
        <end position="132"/>
    </location>
</feature>
<dbReference type="EC" id="2.7.13.3" evidence="2"/>
<keyword evidence="9" id="KW-1185">Reference proteome</keyword>
<keyword evidence="6" id="KW-0472">Membrane</keyword>
<dbReference type="SUPFAM" id="SSF55874">
    <property type="entry name" value="ATPase domain of HSP90 chaperone/DNA topoisomerase II/histidine kinase"/>
    <property type="match status" value="1"/>
</dbReference>
<dbReference type="PRINTS" id="PR00344">
    <property type="entry name" value="BCTRLSENSOR"/>
</dbReference>
<dbReference type="Pfam" id="PF00512">
    <property type="entry name" value="HisKA"/>
    <property type="match status" value="1"/>
</dbReference>
<evidence type="ECO:0000256" key="2">
    <source>
        <dbReference type="ARBA" id="ARBA00012438"/>
    </source>
</evidence>
<dbReference type="PROSITE" id="PS50109">
    <property type="entry name" value="HIS_KIN"/>
    <property type="match status" value="1"/>
</dbReference>
<dbReference type="CDD" id="cd16922">
    <property type="entry name" value="HATPase_EvgS-ArcB-TorS-like"/>
    <property type="match status" value="1"/>
</dbReference>
<evidence type="ECO:0000256" key="4">
    <source>
        <dbReference type="ARBA" id="ARBA00022679"/>
    </source>
</evidence>
<evidence type="ECO:0000256" key="3">
    <source>
        <dbReference type="ARBA" id="ARBA00022553"/>
    </source>
</evidence>
<accession>A0ABX7BQX0</accession>
<sequence>MPEARDLPGIAAWHAGWAVAAALAALCGRWLGQGVDGPVFFGILTMAVPGLGGLTLLWRDGVAQRALVLGLWGLAAIVCSMLAGGMTGSLAGFAFLPMAAGLAFGTHRLIQGGVLMSGLAVLAGLIAVWVAGPSEGHFDLAALSALMTLAAFAVALRLSWRGRERTLSEAQGAMQRVEAILSSQPGLTLTMDPSGRPLAAYGTPPAALPVDPLFAQGLIAAVHAPDRPAVLSAIERALSGTDAQVRFAPRTALDRRVTLILRRLDEPQGLRLIVQAFDATAQYAREVALDTARADAVAREAGKTRFMANMSHELRTPLNAVLGFADIMRQRLFGPLPDRYGDYATSIHEAGGHLLDLINDVLDVSKIEADRYDLTLEPFDAREVISAAVTLVRLSAEDKGLALAGVLPAEPLPVVADRRALKQITLNLLSNAVKFTPAGGSVTVTAEAIGPYLEIVVADTGVGVAPEDLKRLGRPFEQAGGADQRAMGTGLGLSLVRALAELHGGRMSLDSTLGEGTAVTVRLPVAHVARPAPPEGGAEVIALRDPAR</sequence>
<dbReference type="Gene3D" id="1.10.287.130">
    <property type="match status" value="1"/>
</dbReference>
<organism evidence="8 9">
    <name type="scientific">Brevundimonas vitisensis</name>
    <dbReference type="NCBI Taxonomy" id="2800818"/>
    <lineage>
        <taxon>Bacteria</taxon>
        <taxon>Pseudomonadati</taxon>
        <taxon>Pseudomonadota</taxon>
        <taxon>Alphaproteobacteria</taxon>
        <taxon>Caulobacterales</taxon>
        <taxon>Caulobacteraceae</taxon>
        <taxon>Brevundimonas</taxon>
    </lineage>
</organism>
<keyword evidence="3" id="KW-0597">Phosphoprotein</keyword>
<keyword evidence="6" id="KW-1133">Transmembrane helix</keyword>
<keyword evidence="4" id="KW-0808">Transferase</keyword>
<dbReference type="GO" id="GO:0016301">
    <property type="term" value="F:kinase activity"/>
    <property type="evidence" value="ECO:0007669"/>
    <property type="project" value="UniProtKB-KW"/>
</dbReference>
<dbReference type="PANTHER" id="PTHR43047:SF72">
    <property type="entry name" value="OSMOSENSING HISTIDINE PROTEIN KINASE SLN1"/>
    <property type="match status" value="1"/>
</dbReference>
<feature type="transmembrane region" description="Helical" evidence="6">
    <location>
        <begin position="138"/>
        <end position="158"/>
    </location>
</feature>
<gene>
    <name evidence="8" type="ORF">JIP62_05835</name>
</gene>
<dbReference type="InterPro" id="IPR003661">
    <property type="entry name" value="HisK_dim/P_dom"/>
</dbReference>
<dbReference type="SMART" id="SM00387">
    <property type="entry name" value="HATPase_c"/>
    <property type="match status" value="1"/>
</dbReference>
<dbReference type="SMART" id="SM00388">
    <property type="entry name" value="HisKA"/>
    <property type="match status" value="1"/>
</dbReference>
<dbReference type="PANTHER" id="PTHR43047">
    <property type="entry name" value="TWO-COMPONENT HISTIDINE PROTEIN KINASE"/>
    <property type="match status" value="1"/>
</dbReference>
<feature type="transmembrane region" description="Helical" evidence="6">
    <location>
        <begin position="39"/>
        <end position="58"/>
    </location>
</feature>
<dbReference type="InterPro" id="IPR036890">
    <property type="entry name" value="HATPase_C_sf"/>
</dbReference>
<evidence type="ECO:0000259" key="7">
    <source>
        <dbReference type="PROSITE" id="PS50109"/>
    </source>
</evidence>
<reference evidence="8 9" key="1">
    <citation type="submission" date="2021-01" db="EMBL/GenBank/DDBJ databases">
        <title>Brevundimonas vitis sp. nov., an bacterium isolated from grape (Vitis vinifera).</title>
        <authorList>
            <person name="Jiang L."/>
            <person name="Lee J."/>
        </authorList>
    </citation>
    <scope>NUCLEOTIDE SEQUENCE [LARGE SCALE GENOMIC DNA]</scope>
    <source>
        <strain evidence="8 9">GRTSA-9</strain>
    </source>
</reference>
<dbReference type="CDD" id="cd00082">
    <property type="entry name" value="HisKA"/>
    <property type="match status" value="1"/>
</dbReference>
<keyword evidence="6" id="KW-0812">Transmembrane</keyword>
<evidence type="ECO:0000256" key="1">
    <source>
        <dbReference type="ARBA" id="ARBA00000085"/>
    </source>
</evidence>
<name>A0ABX7BQX0_9CAUL</name>
<evidence type="ECO:0000313" key="9">
    <source>
        <dbReference type="Proteomes" id="UP000595448"/>
    </source>
</evidence>
<dbReference type="Proteomes" id="UP000595448">
    <property type="component" value="Chromosome"/>
</dbReference>
<dbReference type="SUPFAM" id="SSF47384">
    <property type="entry name" value="Homodimeric domain of signal transducing histidine kinase"/>
    <property type="match status" value="1"/>
</dbReference>
<dbReference type="Pfam" id="PF02518">
    <property type="entry name" value="HATPase_c"/>
    <property type="match status" value="1"/>
</dbReference>
<dbReference type="InterPro" id="IPR005467">
    <property type="entry name" value="His_kinase_dom"/>
</dbReference>
<dbReference type="InterPro" id="IPR004358">
    <property type="entry name" value="Sig_transdc_His_kin-like_C"/>
</dbReference>
<dbReference type="InterPro" id="IPR036097">
    <property type="entry name" value="HisK_dim/P_sf"/>
</dbReference>
<feature type="transmembrane region" description="Helical" evidence="6">
    <location>
        <begin position="70"/>
        <end position="97"/>
    </location>
</feature>
<proteinExistence type="predicted"/>
<protein>
    <recommendedName>
        <fullName evidence="2">histidine kinase</fullName>
        <ecNumber evidence="2">2.7.13.3</ecNumber>
    </recommendedName>
</protein>
<dbReference type="Gene3D" id="3.30.565.10">
    <property type="entry name" value="Histidine kinase-like ATPase, C-terminal domain"/>
    <property type="match status" value="1"/>
</dbReference>
<keyword evidence="5 8" id="KW-0418">Kinase</keyword>
<dbReference type="EMBL" id="CP067977">
    <property type="protein sequence ID" value="QQQ20033.1"/>
    <property type="molecule type" value="Genomic_DNA"/>
</dbReference>